<dbReference type="EMBL" id="SRYR01000001">
    <property type="protein sequence ID" value="TGY44317.1"/>
    <property type="molecule type" value="Genomic_DNA"/>
</dbReference>
<dbReference type="AlphaFoldDB" id="A0A4S2DPG3"/>
<keyword evidence="2" id="KW-1185">Reference proteome</keyword>
<accession>A0A4S2DPG3</accession>
<dbReference type="OrthoDB" id="9936405at2"/>
<dbReference type="Proteomes" id="UP000306888">
    <property type="component" value="Unassembled WGS sequence"/>
</dbReference>
<reference evidence="1 2" key="1">
    <citation type="submission" date="2019-04" db="EMBL/GenBank/DDBJ databases">
        <title>Microbes associate with the intestines of laboratory mice.</title>
        <authorList>
            <person name="Navarre W."/>
            <person name="Wong E."/>
            <person name="Huang K."/>
            <person name="Tropini C."/>
            <person name="Ng K."/>
            <person name="Yu B."/>
        </authorList>
    </citation>
    <scope>NUCLEOTIDE SEQUENCE [LARGE SCALE GENOMIC DNA]</scope>
    <source>
        <strain evidence="1 2">NM50_B9-20</strain>
    </source>
</reference>
<protein>
    <submittedName>
        <fullName evidence="1">Uncharacterized protein</fullName>
    </submittedName>
</protein>
<gene>
    <name evidence="1" type="ORF">E5347_05765</name>
</gene>
<evidence type="ECO:0000313" key="2">
    <source>
        <dbReference type="Proteomes" id="UP000306888"/>
    </source>
</evidence>
<dbReference type="RefSeq" id="WP_136005423.1">
    <property type="nucleotide sequence ID" value="NZ_SRYR01000001.1"/>
</dbReference>
<name>A0A4S2DPG3_9CLOT</name>
<organism evidence="1 2">
    <name type="scientific">Clostridium sartagoforme</name>
    <dbReference type="NCBI Taxonomy" id="84031"/>
    <lineage>
        <taxon>Bacteria</taxon>
        <taxon>Bacillati</taxon>
        <taxon>Bacillota</taxon>
        <taxon>Clostridia</taxon>
        <taxon>Eubacteriales</taxon>
        <taxon>Clostridiaceae</taxon>
        <taxon>Clostridium</taxon>
    </lineage>
</organism>
<sequence>MISSIKKSKRINIVCIIVVFCLLSYVKLYTAQISFTNDPTISIVKTKNIQWISNTHKIDKEDVLYNWYDDY</sequence>
<comment type="caution">
    <text evidence="1">The sequence shown here is derived from an EMBL/GenBank/DDBJ whole genome shotgun (WGS) entry which is preliminary data.</text>
</comment>
<proteinExistence type="predicted"/>
<evidence type="ECO:0000313" key="1">
    <source>
        <dbReference type="EMBL" id="TGY44317.1"/>
    </source>
</evidence>